<dbReference type="AlphaFoldDB" id="A0AA96RIC9"/>
<name>A0AA96RIC9_9BACL</name>
<protein>
    <submittedName>
        <fullName evidence="1">XRE family transcriptional regulator</fullName>
    </submittedName>
</protein>
<dbReference type="KEGG" id="paun:MJA45_03075"/>
<sequence>MDFNIKEEYRARRLKKRIRIREISEFLGCTKGLISNWENDRGYMSKEKVNRYMLFIDNYNEVMKVETLCCQ</sequence>
<evidence type="ECO:0000313" key="1">
    <source>
        <dbReference type="EMBL" id="WNQ12059.1"/>
    </source>
</evidence>
<keyword evidence="2" id="KW-1185">Reference proteome</keyword>
<dbReference type="SUPFAM" id="SSF47413">
    <property type="entry name" value="lambda repressor-like DNA-binding domains"/>
    <property type="match status" value="1"/>
</dbReference>
<gene>
    <name evidence="1" type="ORF">MJA45_03075</name>
</gene>
<dbReference type="Proteomes" id="UP001305702">
    <property type="component" value="Chromosome"/>
</dbReference>
<dbReference type="RefSeq" id="WP_315605836.1">
    <property type="nucleotide sequence ID" value="NZ_CP130318.1"/>
</dbReference>
<organism evidence="1 2">
    <name type="scientific">Paenibacillus aurantius</name>
    <dbReference type="NCBI Taxonomy" id="2918900"/>
    <lineage>
        <taxon>Bacteria</taxon>
        <taxon>Bacillati</taxon>
        <taxon>Bacillota</taxon>
        <taxon>Bacilli</taxon>
        <taxon>Bacillales</taxon>
        <taxon>Paenibacillaceae</taxon>
        <taxon>Paenibacillus</taxon>
    </lineage>
</organism>
<proteinExistence type="predicted"/>
<dbReference type="Gene3D" id="1.10.260.40">
    <property type="entry name" value="lambda repressor-like DNA-binding domains"/>
    <property type="match status" value="1"/>
</dbReference>
<evidence type="ECO:0000313" key="2">
    <source>
        <dbReference type="Proteomes" id="UP001305702"/>
    </source>
</evidence>
<dbReference type="EMBL" id="CP130318">
    <property type="protein sequence ID" value="WNQ12059.1"/>
    <property type="molecule type" value="Genomic_DNA"/>
</dbReference>
<reference evidence="1 2" key="1">
    <citation type="submission" date="2022-02" db="EMBL/GenBank/DDBJ databases">
        <title>Paenibacillus sp. MBLB1776 Whole Genome Shotgun Sequencing.</title>
        <authorList>
            <person name="Hwang C.Y."/>
            <person name="Cho E.-S."/>
            <person name="Seo M.-J."/>
        </authorList>
    </citation>
    <scope>NUCLEOTIDE SEQUENCE [LARGE SCALE GENOMIC DNA]</scope>
    <source>
        <strain evidence="1 2">MBLB1776</strain>
    </source>
</reference>
<dbReference type="InterPro" id="IPR010982">
    <property type="entry name" value="Lambda_DNA-bd_dom_sf"/>
</dbReference>
<accession>A0AA96RIC9</accession>
<dbReference type="GO" id="GO:0003677">
    <property type="term" value="F:DNA binding"/>
    <property type="evidence" value="ECO:0007669"/>
    <property type="project" value="InterPro"/>
</dbReference>